<feature type="transmembrane region" description="Helical" evidence="1">
    <location>
        <begin position="38"/>
        <end position="58"/>
    </location>
</feature>
<evidence type="ECO:0000313" key="2">
    <source>
        <dbReference type="EMBL" id="MDQ1022728.1"/>
    </source>
</evidence>
<reference evidence="2 3" key="1">
    <citation type="submission" date="2023-07" db="EMBL/GenBank/DDBJ databases">
        <title>Comparative genomics of wheat-associated soil bacteria to identify genetic determinants of phenazine resistance.</title>
        <authorList>
            <person name="Mouncey N."/>
        </authorList>
    </citation>
    <scope>NUCLEOTIDE SEQUENCE [LARGE SCALE GENOMIC DNA]</scope>
    <source>
        <strain evidence="2 3">V2I4</strain>
    </source>
</reference>
<protein>
    <submittedName>
        <fullName evidence="2">Uncharacterized protein</fullName>
    </submittedName>
</protein>
<gene>
    <name evidence="2" type="ORF">QF035_000310</name>
</gene>
<keyword evidence="1" id="KW-0812">Transmembrane</keyword>
<keyword evidence="3" id="KW-1185">Reference proteome</keyword>
<dbReference type="Proteomes" id="UP001230328">
    <property type="component" value="Unassembled WGS sequence"/>
</dbReference>
<keyword evidence="1" id="KW-0472">Membrane</keyword>
<comment type="caution">
    <text evidence="2">The sequence shown here is derived from an EMBL/GenBank/DDBJ whole genome shotgun (WGS) entry which is preliminary data.</text>
</comment>
<accession>A0ABU0SGN2</accession>
<dbReference type="EMBL" id="JAUSZI010000002">
    <property type="protein sequence ID" value="MDQ1022728.1"/>
    <property type="molecule type" value="Genomic_DNA"/>
</dbReference>
<evidence type="ECO:0000313" key="3">
    <source>
        <dbReference type="Proteomes" id="UP001230328"/>
    </source>
</evidence>
<evidence type="ECO:0000256" key="1">
    <source>
        <dbReference type="SAM" id="Phobius"/>
    </source>
</evidence>
<name>A0ABU0SGN2_9ACTN</name>
<organism evidence="2 3">
    <name type="scientific">Streptomyces umbrinus</name>
    <dbReference type="NCBI Taxonomy" id="67370"/>
    <lineage>
        <taxon>Bacteria</taxon>
        <taxon>Bacillati</taxon>
        <taxon>Actinomycetota</taxon>
        <taxon>Actinomycetes</taxon>
        <taxon>Kitasatosporales</taxon>
        <taxon>Streptomycetaceae</taxon>
        <taxon>Streptomyces</taxon>
        <taxon>Streptomyces phaeochromogenes group</taxon>
    </lineage>
</organism>
<dbReference type="RefSeq" id="WP_307517613.1">
    <property type="nucleotide sequence ID" value="NZ_JAUSZI010000002.1"/>
</dbReference>
<proteinExistence type="predicted"/>
<sequence length="197" mass="20810">MRAVLKYDGSCDAAMAESTPTMEVRAPAASAAPARATLILAIICVSYFMVIFDNSIVFTGLPQIRSAMGFSGHEAADIAARSGAALTGTAVLLALALAATRTLIVPTRTDPQQGSLYGRARTRLPAHRHHRRVRQRREAGQAIRTSAVPRDDLFIETKIWISDWNPGSGHSPGSHGGGGPCLGFGSVGSGHGLHWGR</sequence>
<keyword evidence="1" id="KW-1133">Transmembrane helix</keyword>
<feature type="transmembrane region" description="Helical" evidence="1">
    <location>
        <begin position="78"/>
        <end position="99"/>
    </location>
</feature>